<reference evidence="5" key="1">
    <citation type="journal article" date="2015" name="Proc. Natl. Acad. Sci. U.S.A.">
        <title>Genome sequence of the Asian Tiger mosquito, Aedes albopictus, reveals insights into its biology, genetics, and evolution.</title>
        <authorList>
            <person name="Chen X.G."/>
            <person name="Jiang X."/>
            <person name="Gu J."/>
            <person name="Xu M."/>
            <person name="Wu Y."/>
            <person name="Deng Y."/>
            <person name="Zhang C."/>
            <person name="Bonizzoni M."/>
            <person name="Dermauw W."/>
            <person name="Vontas J."/>
            <person name="Armbruster P."/>
            <person name="Huang X."/>
            <person name="Yang Y."/>
            <person name="Zhang H."/>
            <person name="He W."/>
            <person name="Peng H."/>
            <person name="Liu Y."/>
            <person name="Wu K."/>
            <person name="Chen J."/>
            <person name="Lirakis M."/>
            <person name="Topalis P."/>
            <person name="Van Leeuwen T."/>
            <person name="Hall A.B."/>
            <person name="Jiang X."/>
            <person name="Thorpe C."/>
            <person name="Mueller R.L."/>
            <person name="Sun C."/>
            <person name="Waterhouse R.M."/>
            <person name="Yan G."/>
            <person name="Tu Z.J."/>
            <person name="Fang X."/>
            <person name="James A.A."/>
        </authorList>
    </citation>
    <scope>NUCLEOTIDE SEQUENCE [LARGE SCALE GENOMIC DNA]</scope>
    <source>
        <strain evidence="5">Foshan</strain>
    </source>
</reference>
<sequence>MLILGTRTFLLETSKSQRVEIMLANISAVILIILLSSRTTAQQTPTQCGEKKAVRNYMIIGGTDTKPGAWPWHAALFTKKGQTMKYVCGGTLIGTEFVLTAAHCIINAETGSELPPERIVVRLGIYDLNDLSTQQECDIRTIYKPGDFTSDGTKNDIAILKLKQSANLNSYVQPACLGTFSSLTGTYGTVVGWGMTEGYKLTSKLKSAVMPVVSSSTCINSNPDVFGQTLDRTMLCAGYTNGTSVCNGDSGGGLFFKVGSAWYLGGIVSFAAQRDDGSNLCSSDSYGAFTNVGAYLSWILEKTGLRLPYAQPTQAPSTVSHSSGGNVDCGPGCRDFNCHVDRRCVSKVAHKTAVHYPHRDCTKYYTCKERSNVICEFDCPAGLHFNRNRNVCDWSWSAGCTS</sequence>
<protein>
    <recommendedName>
        <fullName evidence="6">Trypsin-like serine protease</fullName>
    </recommendedName>
</protein>
<dbReference type="InterPro" id="IPR018114">
    <property type="entry name" value="TRYPSIN_HIS"/>
</dbReference>
<dbReference type="PROSITE" id="PS00134">
    <property type="entry name" value="TRYPSIN_HIS"/>
    <property type="match status" value="1"/>
</dbReference>
<dbReference type="Gene3D" id="2.40.10.10">
    <property type="entry name" value="Trypsin-like serine proteases"/>
    <property type="match status" value="1"/>
</dbReference>
<dbReference type="Proteomes" id="UP000069940">
    <property type="component" value="Unassembled WGS sequence"/>
</dbReference>
<dbReference type="RefSeq" id="XP_019930957.3">
    <property type="nucleotide sequence ID" value="XM_020075398.3"/>
</dbReference>
<evidence type="ECO:0000313" key="5">
    <source>
        <dbReference type="Proteomes" id="UP000069940"/>
    </source>
</evidence>
<dbReference type="PROSITE" id="PS50940">
    <property type="entry name" value="CHIT_BIND_II"/>
    <property type="match status" value="1"/>
</dbReference>
<dbReference type="PANTHER" id="PTHR24260">
    <property type="match status" value="1"/>
</dbReference>
<dbReference type="PROSITE" id="PS50240">
    <property type="entry name" value="TRYPSIN_DOM"/>
    <property type="match status" value="1"/>
</dbReference>
<evidence type="ECO:0000256" key="1">
    <source>
        <dbReference type="ARBA" id="ARBA00024195"/>
    </source>
</evidence>
<dbReference type="InterPro" id="IPR043504">
    <property type="entry name" value="Peptidase_S1_PA_chymotrypsin"/>
</dbReference>
<dbReference type="GeneID" id="109621364"/>
<dbReference type="Gene3D" id="2.170.140.10">
    <property type="entry name" value="Chitin binding domain"/>
    <property type="match status" value="1"/>
</dbReference>
<evidence type="ECO:0008006" key="6">
    <source>
        <dbReference type="Google" id="ProtNLM"/>
    </source>
</evidence>
<dbReference type="InterPro" id="IPR036508">
    <property type="entry name" value="Chitin-bd_dom_sf"/>
</dbReference>
<dbReference type="Pfam" id="PF00089">
    <property type="entry name" value="Trypsin"/>
    <property type="match status" value="1"/>
</dbReference>
<dbReference type="InterPro" id="IPR001254">
    <property type="entry name" value="Trypsin_dom"/>
</dbReference>
<name>A0ABM1YYF3_AEDAL</name>
<dbReference type="SUPFAM" id="SSF50494">
    <property type="entry name" value="Trypsin-like serine proteases"/>
    <property type="match status" value="1"/>
</dbReference>
<dbReference type="InterPro" id="IPR001314">
    <property type="entry name" value="Peptidase_S1A"/>
</dbReference>
<evidence type="ECO:0000313" key="4">
    <source>
        <dbReference type="EnsemblMetazoa" id="AALFPA23_013235.P19165"/>
    </source>
</evidence>
<dbReference type="EnsemblMetazoa" id="AALFPA23_013235.R19165">
    <property type="protein sequence ID" value="AALFPA23_013235.P19165"/>
    <property type="gene ID" value="AALFPA23_013235"/>
</dbReference>
<evidence type="ECO:0000259" key="3">
    <source>
        <dbReference type="PROSITE" id="PS50940"/>
    </source>
</evidence>
<dbReference type="Pfam" id="PF01607">
    <property type="entry name" value="CBM_14"/>
    <property type="match status" value="1"/>
</dbReference>
<dbReference type="CDD" id="cd00190">
    <property type="entry name" value="Tryp_SPc"/>
    <property type="match status" value="1"/>
</dbReference>
<dbReference type="InterPro" id="IPR009003">
    <property type="entry name" value="Peptidase_S1_PA"/>
</dbReference>
<dbReference type="SUPFAM" id="SSF57625">
    <property type="entry name" value="Invertebrate chitin-binding proteins"/>
    <property type="match status" value="1"/>
</dbReference>
<proteinExistence type="inferred from homology"/>
<dbReference type="InterPro" id="IPR002557">
    <property type="entry name" value="Chitin-bd_dom"/>
</dbReference>
<keyword evidence="5" id="KW-1185">Reference proteome</keyword>
<feature type="domain" description="Peptidase S1" evidence="2">
    <location>
        <begin position="59"/>
        <end position="304"/>
    </location>
</feature>
<dbReference type="SMART" id="SM00020">
    <property type="entry name" value="Tryp_SPc"/>
    <property type="match status" value="1"/>
</dbReference>
<dbReference type="InterPro" id="IPR051333">
    <property type="entry name" value="CLIP_Serine_Protease"/>
</dbReference>
<comment type="similarity">
    <text evidence="1">Belongs to the peptidase S1 family. CLIP subfamily.</text>
</comment>
<feature type="domain" description="Chitin-binding type-2" evidence="3">
    <location>
        <begin position="341"/>
        <end position="402"/>
    </location>
</feature>
<dbReference type="PRINTS" id="PR00722">
    <property type="entry name" value="CHYMOTRYPSIN"/>
</dbReference>
<evidence type="ECO:0000259" key="2">
    <source>
        <dbReference type="PROSITE" id="PS50240"/>
    </source>
</evidence>
<reference evidence="4" key="2">
    <citation type="submission" date="2025-05" db="UniProtKB">
        <authorList>
            <consortium name="EnsemblMetazoa"/>
        </authorList>
    </citation>
    <scope>IDENTIFICATION</scope>
    <source>
        <strain evidence="4">Foshan</strain>
    </source>
</reference>
<dbReference type="SMART" id="SM00494">
    <property type="entry name" value="ChtBD2"/>
    <property type="match status" value="1"/>
</dbReference>
<accession>A0ABM1YYF3</accession>
<dbReference type="PANTHER" id="PTHR24260:SF136">
    <property type="entry name" value="GH08193P-RELATED"/>
    <property type="match status" value="1"/>
</dbReference>
<organism evidence="4 5">
    <name type="scientific">Aedes albopictus</name>
    <name type="common">Asian tiger mosquito</name>
    <name type="synonym">Stegomyia albopicta</name>
    <dbReference type="NCBI Taxonomy" id="7160"/>
    <lineage>
        <taxon>Eukaryota</taxon>
        <taxon>Metazoa</taxon>
        <taxon>Ecdysozoa</taxon>
        <taxon>Arthropoda</taxon>
        <taxon>Hexapoda</taxon>
        <taxon>Insecta</taxon>
        <taxon>Pterygota</taxon>
        <taxon>Neoptera</taxon>
        <taxon>Endopterygota</taxon>
        <taxon>Diptera</taxon>
        <taxon>Nematocera</taxon>
        <taxon>Culicoidea</taxon>
        <taxon>Culicidae</taxon>
        <taxon>Culicinae</taxon>
        <taxon>Aedini</taxon>
        <taxon>Aedes</taxon>
        <taxon>Stegomyia</taxon>
    </lineage>
</organism>